<feature type="transmembrane region" description="Helical" evidence="1">
    <location>
        <begin position="63"/>
        <end position="84"/>
    </location>
</feature>
<protein>
    <submittedName>
        <fullName evidence="2">Uncharacterized protein</fullName>
    </submittedName>
</protein>
<keyword evidence="1" id="KW-0472">Membrane</keyword>
<dbReference type="AlphaFoldDB" id="A0A432WXZ2"/>
<dbReference type="EMBL" id="PIPP01000001">
    <property type="protein sequence ID" value="RUO38642.1"/>
    <property type="molecule type" value="Genomic_DNA"/>
</dbReference>
<dbReference type="Proteomes" id="UP000286934">
    <property type="component" value="Unassembled WGS sequence"/>
</dbReference>
<keyword evidence="1" id="KW-1133">Transmembrane helix</keyword>
<dbReference type="OrthoDB" id="9845534at2"/>
<sequence>METIEIIFGTLLILFLSFCGVFAPMLMPLFVKEEFKGKFPRYMDAIQPPYVYQSKWFKPIGVILQRLALLVWIPALTYGLFLAFTGQLKM</sequence>
<keyword evidence="1" id="KW-0812">Transmembrane</keyword>
<name>A0A432WXZ2_9GAMM</name>
<dbReference type="RefSeq" id="WP_126805857.1">
    <property type="nucleotide sequence ID" value="NZ_PIPP01000001.1"/>
</dbReference>
<reference evidence="3" key="1">
    <citation type="journal article" date="2018" name="Front. Microbiol.">
        <title>Genome-Based Analysis Reveals the Taxonomy and Diversity of the Family Idiomarinaceae.</title>
        <authorList>
            <person name="Liu Y."/>
            <person name="Lai Q."/>
            <person name="Shao Z."/>
        </authorList>
    </citation>
    <scope>NUCLEOTIDE SEQUENCE [LARGE SCALE GENOMIC DNA]</scope>
    <source>
        <strain evidence="3">AIS</strain>
    </source>
</reference>
<proteinExistence type="predicted"/>
<keyword evidence="3" id="KW-1185">Reference proteome</keyword>
<gene>
    <name evidence="2" type="ORF">CWE13_03070</name>
</gene>
<feature type="transmembrane region" description="Helical" evidence="1">
    <location>
        <begin position="6"/>
        <end position="31"/>
    </location>
</feature>
<accession>A0A432WXZ2</accession>
<organism evidence="2 3">
    <name type="scientific">Aliidiomarina shirensis</name>
    <dbReference type="NCBI Taxonomy" id="1048642"/>
    <lineage>
        <taxon>Bacteria</taxon>
        <taxon>Pseudomonadati</taxon>
        <taxon>Pseudomonadota</taxon>
        <taxon>Gammaproteobacteria</taxon>
        <taxon>Alteromonadales</taxon>
        <taxon>Idiomarinaceae</taxon>
        <taxon>Aliidiomarina</taxon>
    </lineage>
</organism>
<evidence type="ECO:0000313" key="2">
    <source>
        <dbReference type="EMBL" id="RUO38642.1"/>
    </source>
</evidence>
<evidence type="ECO:0000313" key="3">
    <source>
        <dbReference type="Proteomes" id="UP000286934"/>
    </source>
</evidence>
<comment type="caution">
    <text evidence="2">The sequence shown here is derived from an EMBL/GenBank/DDBJ whole genome shotgun (WGS) entry which is preliminary data.</text>
</comment>
<evidence type="ECO:0000256" key="1">
    <source>
        <dbReference type="SAM" id="Phobius"/>
    </source>
</evidence>